<dbReference type="EMBL" id="ATHJ01000057">
    <property type="protein sequence ID" value="EPR43306.1"/>
    <property type="molecule type" value="Genomic_DNA"/>
</dbReference>
<dbReference type="PROSITE" id="PS00198">
    <property type="entry name" value="4FE4S_FER_1"/>
    <property type="match status" value="1"/>
</dbReference>
<comment type="function">
    <text evidence="6">Component of a complex that catalyzes the oxidation of glycolate to glyoxylate.</text>
</comment>
<evidence type="ECO:0000313" key="9">
    <source>
        <dbReference type="Proteomes" id="UP000014977"/>
    </source>
</evidence>
<keyword evidence="3" id="KW-0677">Repeat</keyword>
<dbReference type="PROSITE" id="PS51379">
    <property type="entry name" value="4FE4S_FER_2"/>
    <property type="match status" value="2"/>
</dbReference>
<dbReference type="InterPro" id="IPR017900">
    <property type="entry name" value="4Fe4S_Fe_S_CS"/>
</dbReference>
<evidence type="ECO:0000256" key="2">
    <source>
        <dbReference type="ARBA" id="ARBA00022723"/>
    </source>
</evidence>
<accession>S7U1L2</accession>
<dbReference type="GO" id="GO:0019154">
    <property type="term" value="F:glycolate dehydrogenase activity"/>
    <property type="evidence" value="ECO:0007669"/>
    <property type="project" value="UniProtKB-EC"/>
</dbReference>
<evidence type="ECO:0000313" key="8">
    <source>
        <dbReference type="EMBL" id="EPR43306.1"/>
    </source>
</evidence>
<comment type="catalytic activity">
    <reaction evidence="6">
        <text>glycolate + A = glyoxylate + AH2</text>
        <dbReference type="Rhea" id="RHEA:21264"/>
        <dbReference type="ChEBI" id="CHEBI:13193"/>
        <dbReference type="ChEBI" id="CHEBI:17499"/>
        <dbReference type="ChEBI" id="CHEBI:29805"/>
        <dbReference type="ChEBI" id="CHEBI:36655"/>
        <dbReference type="EC" id="1.1.99.14"/>
    </reaction>
</comment>
<evidence type="ECO:0000259" key="7">
    <source>
        <dbReference type="PROSITE" id="PS51379"/>
    </source>
</evidence>
<evidence type="ECO:0000256" key="3">
    <source>
        <dbReference type="ARBA" id="ARBA00022737"/>
    </source>
</evidence>
<dbReference type="AlphaFoldDB" id="S7U1L2"/>
<name>S7U1L2_DESML</name>
<keyword evidence="6" id="KW-0813">Transport</keyword>
<dbReference type="InterPro" id="IPR017896">
    <property type="entry name" value="4Fe4S_Fe-S-bd"/>
</dbReference>
<keyword evidence="1 6" id="KW-0004">4Fe-4S</keyword>
<dbReference type="Proteomes" id="UP000014977">
    <property type="component" value="Unassembled WGS sequence"/>
</dbReference>
<keyword evidence="6" id="KW-0249">Electron transport</keyword>
<dbReference type="Gene3D" id="1.10.1060.10">
    <property type="entry name" value="Alpha-helical ferredoxin"/>
    <property type="match status" value="1"/>
</dbReference>
<dbReference type="SUPFAM" id="SSF46548">
    <property type="entry name" value="alpha-helical ferredoxin"/>
    <property type="match status" value="1"/>
</dbReference>
<keyword evidence="5 6" id="KW-0411">Iron-sulfur</keyword>
<dbReference type="PANTHER" id="PTHR32479">
    <property type="entry name" value="GLYCOLATE OXIDASE IRON-SULFUR SUBUNIT"/>
    <property type="match status" value="1"/>
</dbReference>
<dbReference type="InterPro" id="IPR012257">
    <property type="entry name" value="Glc_ox_4Fe-4S"/>
</dbReference>
<dbReference type="STRING" id="897.B2D07_08675"/>
<dbReference type="RefSeq" id="WP_020875679.1">
    <property type="nucleotide sequence ID" value="NZ_ATHJ01000057.1"/>
</dbReference>
<dbReference type="InterPro" id="IPR004017">
    <property type="entry name" value="Cys_rich_dom"/>
</dbReference>
<dbReference type="PATRIC" id="fig|1121405.3.peg.639"/>
<feature type="domain" description="4Fe-4S ferredoxin-type" evidence="7">
    <location>
        <begin position="11"/>
        <end position="42"/>
    </location>
</feature>
<dbReference type="InterPro" id="IPR009051">
    <property type="entry name" value="Helical_ferredxn"/>
</dbReference>
<evidence type="ECO:0000256" key="1">
    <source>
        <dbReference type="ARBA" id="ARBA00022485"/>
    </source>
</evidence>
<keyword evidence="9" id="KW-1185">Reference proteome</keyword>
<dbReference type="PANTHER" id="PTHR32479:SF20">
    <property type="entry name" value="GLYCOLATE OXIDASE IRON-SULFUR SUBUNIT"/>
    <property type="match status" value="1"/>
</dbReference>
<comment type="cofactor">
    <cofactor evidence="6">
        <name>[4Fe-4S] cluster</name>
        <dbReference type="ChEBI" id="CHEBI:49883"/>
    </cofactor>
    <text evidence="6">Binds 2 [4Fe-4S] clusters.</text>
</comment>
<evidence type="ECO:0000256" key="4">
    <source>
        <dbReference type="ARBA" id="ARBA00023004"/>
    </source>
</evidence>
<keyword evidence="2 6" id="KW-0479">Metal-binding</keyword>
<dbReference type="eggNOG" id="COG0247">
    <property type="taxonomic scope" value="Bacteria"/>
</dbReference>
<dbReference type="EC" id="1.1.99.14" evidence="6"/>
<evidence type="ECO:0000256" key="5">
    <source>
        <dbReference type="ARBA" id="ARBA00023014"/>
    </source>
</evidence>
<reference evidence="8 9" key="1">
    <citation type="journal article" date="2013" name="Genome Announc.">
        <title>Draft genome sequences for three mercury-methylating, sulfate-reducing bacteria.</title>
        <authorList>
            <person name="Brown S.D."/>
            <person name="Hurt R.A.Jr."/>
            <person name="Gilmour C.C."/>
            <person name="Elias D.A."/>
        </authorList>
    </citation>
    <scope>NUCLEOTIDE SEQUENCE [LARGE SCALE GENOMIC DNA]</scope>
    <source>
        <strain evidence="8 9">DSM 2059</strain>
    </source>
</reference>
<dbReference type="Pfam" id="PF13183">
    <property type="entry name" value="Fer4_8"/>
    <property type="match status" value="1"/>
</dbReference>
<protein>
    <recommendedName>
        <fullName evidence="6">Glycolate oxidase iron-sulfur subunit</fullName>
        <ecNumber evidence="6">1.1.99.14</ecNumber>
    </recommendedName>
</protein>
<dbReference type="Pfam" id="PF02754">
    <property type="entry name" value="CCG"/>
    <property type="match status" value="2"/>
</dbReference>
<dbReference type="OrthoDB" id="5289041at2"/>
<sequence>MSDMKALAHLMKELEDQLVVCMRCGMCQSVCPLYDQTGREADVARGKLALLDGLMHEMFKDPEGVYERLNKCLLCGSCAANCPSGVNVLEIFMKARAILTGYMDLPPAKKLVLRGMLAHPELFDRMAEWGARFQKVFTRPVNDVVGTSCARVISPLLGRRHFKNLAETPFHKMVPVLKTRPGKSGVRAAFYVGCLIDKIFPHIAQAVVDVLTYHEVGIVLPENQACCGIPAVSSGDMKTFRSLLEHNLNSFNPGEFDYLVTACATCTSTFKEVWPAMAEAAGNGDMGLLRRVERIAEKTMDINAFMVNIIGLAPPVRGVGGDTENPPEVITYHDPCHLKKALGVSVEPRAMIKANPRYQLKEMASSDWCCGMGGSFNLQYYGISSTIGRQKRDNIVATGCSSVATGCPACMLQIADALSRSGDRVAVRHPVEIYAEQLKRHEN</sequence>
<keyword evidence="4 6" id="KW-0408">Iron</keyword>
<comment type="caution">
    <text evidence="8">The sequence shown here is derived from an EMBL/GenBank/DDBJ whole genome shotgun (WGS) entry which is preliminary data.</text>
</comment>
<feature type="domain" description="4Fe-4S ferredoxin-type" evidence="7">
    <location>
        <begin position="62"/>
        <end position="92"/>
    </location>
</feature>
<comment type="catalytic activity">
    <reaction evidence="6">
        <text>(R)-lactate + A = pyruvate + AH2</text>
        <dbReference type="Rhea" id="RHEA:15089"/>
        <dbReference type="ChEBI" id="CHEBI:13193"/>
        <dbReference type="ChEBI" id="CHEBI:15361"/>
        <dbReference type="ChEBI" id="CHEBI:16004"/>
        <dbReference type="ChEBI" id="CHEBI:17499"/>
    </reaction>
</comment>
<proteinExistence type="predicted"/>
<gene>
    <name evidence="8" type="ORF">dsmv_1332</name>
</gene>
<dbReference type="GO" id="GO:0046872">
    <property type="term" value="F:metal ion binding"/>
    <property type="evidence" value="ECO:0007669"/>
    <property type="project" value="UniProtKB-UniRule"/>
</dbReference>
<organism evidence="8 9">
    <name type="scientific">Desulfococcus multivorans DSM 2059</name>
    <dbReference type="NCBI Taxonomy" id="1121405"/>
    <lineage>
        <taxon>Bacteria</taxon>
        <taxon>Pseudomonadati</taxon>
        <taxon>Thermodesulfobacteriota</taxon>
        <taxon>Desulfobacteria</taxon>
        <taxon>Desulfobacterales</taxon>
        <taxon>Desulfococcaceae</taxon>
        <taxon>Desulfococcus</taxon>
    </lineage>
</organism>
<dbReference type="GO" id="GO:0051539">
    <property type="term" value="F:4 iron, 4 sulfur cluster binding"/>
    <property type="evidence" value="ECO:0007669"/>
    <property type="project" value="UniProtKB-UniRule"/>
</dbReference>
<evidence type="ECO:0000256" key="6">
    <source>
        <dbReference type="PIRNR" id="PIRNR000139"/>
    </source>
</evidence>
<dbReference type="PIRSF" id="PIRSF000139">
    <property type="entry name" value="Glc_ox_4Fe-4S"/>
    <property type="match status" value="1"/>
</dbReference>